<protein>
    <submittedName>
        <fullName evidence="1">Uncharacterized protein</fullName>
    </submittedName>
</protein>
<dbReference type="OrthoDB" id="744548at2759"/>
<reference evidence="2" key="1">
    <citation type="submission" date="2016-06" db="EMBL/GenBank/DDBJ databases">
        <title>Parallel loss of symbiosis genes in relatives of nitrogen-fixing non-legume Parasponia.</title>
        <authorList>
            <person name="Van Velzen R."/>
            <person name="Holmer R."/>
            <person name="Bu F."/>
            <person name="Rutten L."/>
            <person name="Van Zeijl A."/>
            <person name="Liu W."/>
            <person name="Santuari L."/>
            <person name="Cao Q."/>
            <person name="Sharma T."/>
            <person name="Shen D."/>
            <person name="Roswanjaya Y."/>
            <person name="Wardhani T."/>
            <person name="Kalhor M.S."/>
            <person name="Jansen J."/>
            <person name="Van den Hoogen J."/>
            <person name="Gungor B."/>
            <person name="Hartog M."/>
            <person name="Hontelez J."/>
            <person name="Verver J."/>
            <person name="Yang W.-C."/>
            <person name="Schijlen E."/>
            <person name="Repin R."/>
            <person name="Schilthuizen M."/>
            <person name="Schranz E."/>
            <person name="Heidstra R."/>
            <person name="Miyata K."/>
            <person name="Fedorova E."/>
            <person name="Kohlen W."/>
            <person name="Bisseling T."/>
            <person name="Smit S."/>
            <person name="Geurts R."/>
        </authorList>
    </citation>
    <scope>NUCLEOTIDE SEQUENCE [LARGE SCALE GENOMIC DNA]</scope>
    <source>
        <strain evidence="2">cv. RG33-2</strain>
    </source>
</reference>
<dbReference type="Proteomes" id="UP000237000">
    <property type="component" value="Unassembled WGS sequence"/>
</dbReference>
<dbReference type="InParanoid" id="A0A2P5B6B9"/>
<dbReference type="STRING" id="63057.A0A2P5B6B9"/>
<gene>
    <name evidence="1" type="ORF">TorRG33x02_330990</name>
</gene>
<dbReference type="EMBL" id="JXTC01000596">
    <property type="protein sequence ID" value="PON44334.1"/>
    <property type="molecule type" value="Genomic_DNA"/>
</dbReference>
<dbReference type="AlphaFoldDB" id="A0A2P5B6B9"/>
<accession>A0A2P5B6B9</accession>
<proteinExistence type="predicted"/>
<comment type="caution">
    <text evidence="1">The sequence shown here is derived from an EMBL/GenBank/DDBJ whole genome shotgun (WGS) entry which is preliminary data.</text>
</comment>
<sequence>MGNIENSKPRISHTPALTVDLTILQLHRRQDSAEQSRGYGTREGPKICQVKALEGVEISGVGFNQGVAMAESFVEIFTMVMASSHDREVIKPQGIQSTGDNLIFEVGGITAKYPSKNFDQSLDCEGKHSTS</sequence>
<organism evidence="1 2">
    <name type="scientific">Trema orientale</name>
    <name type="common">Charcoal tree</name>
    <name type="synonym">Celtis orientalis</name>
    <dbReference type="NCBI Taxonomy" id="63057"/>
    <lineage>
        <taxon>Eukaryota</taxon>
        <taxon>Viridiplantae</taxon>
        <taxon>Streptophyta</taxon>
        <taxon>Embryophyta</taxon>
        <taxon>Tracheophyta</taxon>
        <taxon>Spermatophyta</taxon>
        <taxon>Magnoliopsida</taxon>
        <taxon>eudicotyledons</taxon>
        <taxon>Gunneridae</taxon>
        <taxon>Pentapetalae</taxon>
        <taxon>rosids</taxon>
        <taxon>fabids</taxon>
        <taxon>Rosales</taxon>
        <taxon>Cannabaceae</taxon>
        <taxon>Trema</taxon>
    </lineage>
</organism>
<evidence type="ECO:0000313" key="1">
    <source>
        <dbReference type="EMBL" id="PON44334.1"/>
    </source>
</evidence>
<evidence type="ECO:0000313" key="2">
    <source>
        <dbReference type="Proteomes" id="UP000237000"/>
    </source>
</evidence>
<name>A0A2P5B6B9_TREOI</name>
<keyword evidence="2" id="KW-1185">Reference proteome</keyword>